<evidence type="ECO:0000313" key="5">
    <source>
        <dbReference type="Proteomes" id="UP001627154"/>
    </source>
</evidence>
<dbReference type="Pfam" id="PF13359">
    <property type="entry name" value="DDE_Tnp_4"/>
    <property type="match status" value="1"/>
</dbReference>
<comment type="caution">
    <text evidence="4">The sequence shown here is derived from an EMBL/GenBank/DDBJ whole genome shotgun (WGS) entry which is preliminary data.</text>
</comment>
<dbReference type="EMBL" id="JBJJXI010000147">
    <property type="protein sequence ID" value="KAL3386260.1"/>
    <property type="molecule type" value="Genomic_DNA"/>
</dbReference>
<dbReference type="Proteomes" id="UP001627154">
    <property type="component" value="Unassembled WGS sequence"/>
</dbReference>
<reference evidence="4 5" key="1">
    <citation type="journal article" date="2024" name="bioRxiv">
        <title>A reference genome for Trichogramma kaykai: A tiny desert-dwelling parasitoid wasp with competing sex-ratio distorters.</title>
        <authorList>
            <person name="Culotta J."/>
            <person name="Lindsey A.R."/>
        </authorList>
    </citation>
    <scope>NUCLEOTIDE SEQUENCE [LARGE SCALE GENOMIC DNA]</scope>
    <source>
        <strain evidence="4 5">KSX58</strain>
    </source>
</reference>
<evidence type="ECO:0000256" key="1">
    <source>
        <dbReference type="ARBA" id="ARBA00001968"/>
    </source>
</evidence>
<protein>
    <recommendedName>
        <fullName evidence="3">DDE Tnp4 domain-containing protein</fullName>
    </recommendedName>
</protein>
<organism evidence="4 5">
    <name type="scientific">Trichogramma kaykai</name>
    <dbReference type="NCBI Taxonomy" id="54128"/>
    <lineage>
        <taxon>Eukaryota</taxon>
        <taxon>Metazoa</taxon>
        <taxon>Ecdysozoa</taxon>
        <taxon>Arthropoda</taxon>
        <taxon>Hexapoda</taxon>
        <taxon>Insecta</taxon>
        <taxon>Pterygota</taxon>
        <taxon>Neoptera</taxon>
        <taxon>Endopterygota</taxon>
        <taxon>Hymenoptera</taxon>
        <taxon>Apocrita</taxon>
        <taxon>Proctotrupomorpha</taxon>
        <taxon>Chalcidoidea</taxon>
        <taxon>Trichogrammatidae</taxon>
        <taxon>Trichogramma</taxon>
    </lineage>
</organism>
<evidence type="ECO:0000259" key="3">
    <source>
        <dbReference type="Pfam" id="PF13359"/>
    </source>
</evidence>
<proteinExistence type="predicted"/>
<gene>
    <name evidence="4" type="ORF">TKK_018138</name>
</gene>
<sequence>MYAIVPDVCSLITKVLGPKYLKRPSSADFRRIAEEFDELHFPHCIGAIDGRHCPIRSLKLSGSAFFNYKKFNSIVLMAICDRHERFTMINLGGYGSTNNAFTLINSDISEMLENDPRATGTSDVTQLQHCCSILFIGRWWVSTQKLPDETIHESTLNDTRDAKLRETRGFRNHWIDAQVNFHFHAHQLRHTLSEYMLSPHGSVPWQWQHI</sequence>
<feature type="domain" description="DDE Tnp4" evidence="3">
    <location>
        <begin position="48"/>
        <end position="113"/>
    </location>
</feature>
<keyword evidence="5" id="KW-1185">Reference proteome</keyword>
<dbReference type="GO" id="GO:0046872">
    <property type="term" value="F:metal ion binding"/>
    <property type="evidence" value="ECO:0007669"/>
    <property type="project" value="UniProtKB-KW"/>
</dbReference>
<evidence type="ECO:0000256" key="2">
    <source>
        <dbReference type="ARBA" id="ARBA00022723"/>
    </source>
</evidence>
<dbReference type="AlphaFoldDB" id="A0ABD2VZQ8"/>
<dbReference type="InterPro" id="IPR027806">
    <property type="entry name" value="HARBI1_dom"/>
</dbReference>
<name>A0ABD2VZQ8_9HYME</name>
<evidence type="ECO:0000313" key="4">
    <source>
        <dbReference type="EMBL" id="KAL3386260.1"/>
    </source>
</evidence>
<keyword evidence="2" id="KW-0479">Metal-binding</keyword>
<accession>A0ABD2VZQ8</accession>
<comment type="cofactor">
    <cofactor evidence="1">
        <name>a divalent metal cation</name>
        <dbReference type="ChEBI" id="CHEBI:60240"/>
    </cofactor>
</comment>